<dbReference type="InterPro" id="IPR027417">
    <property type="entry name" value="P-loop_NTPase"/>
</dbReference>
<evidence type="ECO:0000313" key="2">
    <source>
        <dbReference type="Proteomes" id="UP001247805"/>
    </source>
</evidence>
<dbReference type="InterPro" id="IPR025103">
    <property type="entry name" value="DUF4011"/>
</dbReference>
<protein>
    <submittedName>
        <fullName evidence="1">DUF4011 domain-containing protein</fullName>
    </submittedName>
</protein>
<dbReference type="RefSeq" id="WP_316024645.1">
    <property type="nucleotide sequence ID" value="NZ_JAWDIO010000002.1"/>
</dbReference>
<dbReference type="Gene3D" id="3.40.50.300">
    <property type="entry name" value="P-loop containing nucleotide triphosphate hydrolases"/>
    <property type="match status" value="1"/>
</dbReference>
<dbReference type="SUPFAM" id="SSF52540">
    <property type="entry name" value="P-loop containing nucleoside triphosphate hydrolases"/>
    <property type="match status" value="1"/>
</dbReference>
<sequence length="858" mass="96909">MLAALWNVIFKEKLAYVSPQQGFASKGQRIRLASDISNSRMVACLDTSLLFASCIEAMGLNPVIAVTKGHAFAGAWLIDEKLPVLTNDDPQDIRKRVDNRDLILFETTLVTNDSAVTFEQAKDHARALLAEENESEFVMVVDIAQARTQSIKPLSTVEEVKEERTSEGSADELDLPIIPPLPPVRKDEQVVEDTPETRIDIWSRKLLDLTKRNTLLNFSDRAVAIKLYCPDIAAMEDMLADGTKFKFLSAQESPHFTPGRDSEIFRLQTGSDVHRDYALSQIQNKVLIANQPAKKLEKNSVELFRRAKNDLEEGGSNTLFLALGFLKWKENSEDSKSYKAPLLLIPVKLTRRSARAPVYVEQLREEEPIFNLTLIEFLQSEHDIRLNEFKDELPEDDSGVDVPFIWQRVRDAVKEQAGFELVEELVLSSFSFAKYLMWRDLRDRLDDLKENPFVQHLIDSPREPYPQESNFVSREDIDEKLDPAEIYTPLNCDSSQLIAVDASAKAQDFVLEGPPSTGKSETIANIIAHNIGMGRKVLFVAEKMAALNVVYRRLQKVGLDHLCLELHSNKANKRTVLEQLNDAWQKREGLNPRTWEASVADLKQKKEKLNNYVRALHRKSDFGISAREAISSIALNVDTLKVKLEWPQDLAGAPIRSERELKSTQELIEQLSLAYSDVRDLNIDAFRFVTATEWSNVWQSKLLISIDEWLKKSKAIEDSLVELLPLFALESIDLTIVNLIALKNAYALAEKALDQDIAFAIDMGAKERIGVIHELASLKAQFDRTLGEISHGVTSENVSKVPVQQWKKLSQEAESGWLKAFFNKRKINKEAASLSIAKITDFSIIDKIGLSPGAEVRY</sequence>
<accession>A0ABU3SSI7</accession>
<proteinExistence type="predicted"/>
<name>A0ABU3SSI7_9ALTE</name>
<organism evidence="1 2">
    <name type="scientific">Paraglaciecola aquimarina</name>
    <dbReference type="NCBI Taxonomy" id="1235557"/>
    <lineage>
        <taxon>Bacteria</taxon>
        <taxon>Pseudomonadati</taxon>
        <taxon>Pseudomonadota</taxon>
        <taxon>Gammaproteobacteria</taxon>
        <taxon>Alteromonadales</taxon>
        <taxon>Alteromonadaceae</taxon>
        <taxon>Paraglaciecola</taxon>
    </lineage>
</organism>
<comment type="caution">
    <text evidence="1">The sequence shown here is derived from an EMBL/GenBank/DDBJ whole genome shotgun (WGS) entry which is preliminary data.</text>
</comment>
<reference evidence="1 2" key="1">
    <citation type="submission" date="2023-10" db="EMBL/GenBank/DDBJ databases">
        <title>Glaciecola aquimarina strain GGW-M5 nov., isolated from a coastal seawater.</title>
        <authorList>
            <person name="Bayburt H."/>
            <person name="Kim J.M."/>
            <person name="Choi B.J."/>
            <person name="Jeon C.O."/>
        </authorList>
    </citation>
    <scope>NUCLEOTIDE SEQUENCE [LARGE SCALE GENOMIC DNA]</scope>
    <source>
        <strain evidence="1 2">KCTC 32108</strain>
    </source>
</reference>
<keyword evidence="2" id="KW-1185">Reference proteome</keyword>
<dbReference type="Pfam" id="PF13195">
    <property type="entry name" value="DUF4011"/>
    <property type="match status" value="1"/>
</dbReference>
<dbReference type="Proteomes" id="UP001247805">
    <property type="component" value="Unassembled WGS sequence"/>
</dbReference>
<dbReference type="EMBL" id="JAWDIO010000002">
    <property type="protein sequence ID" value="MDU0352944.1"/>
    <property type="molecule type" value="Genomic_DNA"/>
</dbReference>
<gene>
    <name evidence="1" type="ORF">RS130_02495</name>
</gene>
<evidence type="ECO:0000313" key="1">
    <source>
        <dbReference type="EMBL" id="MDU0352944.1"/>
    </source>
</evidence>